<reference evidence="2" key="1">
    <citation type="submission" date="2018-01" db="EMBL/GenBank/DDBJ databases">
        <authorList>
            <person name="Mao J.F."/>
        </authorList>
    </citation>
    <scope>NUCLEOTIDE SEQUENCE</scope>
    <source>
        <strain evidence="2">Huo1</strain>
        <tissue evidence="2">Leaf</tissue>
    </source>
</reference>
<gene>
    <name evidence="2" type="ORF">SASPL_100845</name>
</gene>
<evidence type="ECO:0000259" key="1">
    <source>
        <dbReference type="PROSITE" id="PS50004"/>
    </source>
</evidence>
<evidence type="ECO:0000313" key="2">
    <source>
        <dbReference type="EMBL" id="KAG6435964.1"/>
    </source>
</evidence>
<proteinExistence type="predicted"/>
<protein>
    <recommendedName>
        <fullName evidence="1">C2 domain-containing protein</fullName>
    </recommendedName>
</protein>
<name>A0A8X8YPV1_SALSN</name>
<dbReference type="InterPro" id="IPR000008">
    <property type="entry name" value="C2_dom"/>
</dbReference>
<sequence length="147" mass="16410">MESYNKPKYSSHAPATGFGDATGFDLTLVSVNNLQCQRRFSSNIKVYAKVQLDGGNVRETGRYLAVGLNSTLNSTVHYPITNDTRGNLLVRLYYERTLGHTSIGEVTIDVTKLFEGWRDSRQNTKTFPLPKGELNITYRFALAQAGN</sequence>
<dbReference type="Gene3D" id="2.60.40.150">
    <property type="entry name" value="C2 domain"/>
    <property type="match status" value="1"/>
</dbReference>
<organism evidence="2">
    <name type="scientific">Salvia splendens</name>
    <name type="common">Scarlet sage</name>
    <dbReference type="NCBI Taxonomy" id="180675"/>
    <lineage>
        <taxon>Eukaryota</taxon>
        <taxon>Viridiplantae</taxon>
        <taxon>Streptophyta</taxon>
        <taxon>Embryophyta</taxon>
        <taxon>Tracheophyta</taxon>
        <taxon>Spermatophyta</taxon>
        <taxon>Magnoliopsida</taxon>
        <taxon>eudicotyledons</taxon>
        <taxon>Gunneridae</taxon>
        <taxon>Pentapetalae</taxon>
        <taxon>asterids</taxon>
        <taxon>lamiids</taxon>
        <taxon>Lamiales</taxon>
        <taxon>Lamiaceae</taxon>
        <taxon>Nepetoideae</taxon>
        <taxon>Mentheae</taxon>
        <taxon>Salviinae</taxon>
        <taxon>Salvia</taxon>
        <taxon>Salvia subgen. Calosphace</taxon>
        <taxon>core Calosphace</taxon>
    </lineage>
</organism>
<comment type="caution">
    <text evidence="2">The sequence shown here is derived from an EMBL/GenBank/DDBJ whole genome shotgun (WGS) entry which is preliminary data.</text>
</comment>
<feature type="domain" description="C2" evidence="1">
    <location>
        <begin position="3"/>
        <end position="124"/>
    </location>
</feature>
<dbReference type="EMBL" id="PNBA02000001">
    <property type="protein sequence ID" value="KAG6435964.1"/>
    <property type="molecule type" value="Genomic_DNA"/>
</dbReference>
<dbReference type="InterPro" id="IPR035892">
    <property type="entry name" value="C2_domain_sf"/>
</dbReference>
<dbReference type="PROSITE" id="PS50004">
    <property type="entry name" value="C2"/>
    <property type="match status" value="1"/>
</dbReference>
<dbReference type="AlphaFoldDB" id="A0A8X8YPV1"/>
<keyword evidence="3" id="KW-1185">Reference proteome</keyword>
<dbReference type="Pfam" id="PF00168">
    <property type="entry name" value="C2"/>
    <property type="match status" value="1"/>
</dbReference>
<reference evidence="2" key="2">
    <citation type="submission" date="2020-08" db="EMBL/GenBank/DDBJ databases">
        <title>Plant Genome Project.</title>
        <authorList>
            <person name="Zhang R.-G."/>
        </authorList>
    </citation>
    <scope>NUCLEOTIDE SEQUENCE</scope>
    <source>
        <strain evidence="2">Huo1</strain>
        <tissue evidence="2">Leaf</tissue>
    </source>
</reference>
<dbReference type="SUPFAM" id="SSF49562">
    <property type="entry name" value="C2 domain (Calcium/lipid-binding domain, CaLB)"/>
    <property type="match status" value="1"/>
</dbReference>
<evidence type="ECO:0000313" key="3">
    <source>
        <dbReference type="Proteomes" id="UP000298416"/>
    </source>
</evidence>
<accession>A0A8X8YPV1</accession>
<dbReference type="Proteomes" id="UP000298416">
    <property type="component" value="Unassembled WGS sequence"/>
</dbReference>